<dbReference type="ExpressionAtlas" id="A0A1D6J5M2">
    <property type="expression patterns" value="baseline and differential"/>
</dbReference>
<dbReference type="Proteomes" id="UP000007305">
    <property type="component" value="Chromosome 10"/>
</dbReference>
<name>A0A1D6J5M2_MAIZE</name>
<dbReference type="EMBL" id="CM000786">
    <property type="protein sequence ID" value="AQK43234.1"/>
    <property type="molecule type" value="Genomic_DNA"/>
</dbReference>
<reference evidence="3" key="3">
    <citation type="submission" date="2019-07" db="EMBL/GenBank/DDBJ databases">
        <authorList>
            <person name="Seetharam A."/>
            <person name="Woodhouse M."/>
            <person name="Cannon E."/>
        </authorList>
    </citation>
    <scope>NUCLEOTIDE SEQUENCE [LARGE SCALE GENOMIC DNA]</scope>
    <source>
        <strain evidence="3">cv. B73</strain>
    </source>
</reference>
<evidence type="ECO:0000313" key="4">
    <source>
        <dbReference type="Proteomes" id="UP000007305"/>
    </source>
</evidence>
<proteinExistence type="predicted"/>
<gene>
    <name evidence="3" type="primary">LOC100275071</name>
    <name evidence="2" type="ORF">ZEAMMB73_Zm00001d025233</name>
</gene>
<dbReference type="Gramene" id="Zm00001eb421100_T002">
    <property type="protein sequence ID" value="Zm00001eb421100_P002"/>
    <property type="gene ID" value="Zm00001eb421100"/>
</dbReference>
<evidence type="ECO:0000313" key="2">
    <source>
        <dbReference type="EMBL" id="AQK43234.1"/>
    </source>
</evidence>
<organism evidence="3 4">
    <name type="scientific">Zea mays</name>
    <name type="common">Maize</name>
    <dbReference type="NCBI Taxonomy" id="4577"/>
    <lineage>
        <taxon>Eukaryota</taxon>
        <taxon>Viridiplantae</taxon>
        <taxon>Streptophyta</taxon>
        <taxon>Embryophyta</taxon>
        <taxon>Tracheophyta</taxon>
        <taxon>Spermatophyta</taxon>
        <taxon>Magnoliopsida</taxon>
        <taxon>Liliopsida</taxon>
        <taxon>Poales</taxon>
        <taxon>Poaceae</taxon>
        <taxon>PACMAD clade</taxon>
        <taxon>Panicoideae</taxon>
        <taxon>Andropogonodae</taxon>
        <taxon>Andropogoneae</taxon>
        <taxon>Tripsacinae</taxon>
        <taxon>Zea</taxon>
    </lineage>
</organism>
<keyword evidence="4" id="KW-1185">Reference proteome</keyword>
<evidence type="ECO:0000313" key="3">
    <source>
        <dbReference type="EnsemblPlants" id="Zm00001eb421100_P002"/>
    </source>
</evidence>
<accession>A0A1D6J5M2</accession>
<dbReference type="OrthoDB" id="638806at2759"/>
<reference evidence="2" key="2">
    <citation type="submission" date="2015-12" db="EMBL/GenBank/DDBJ databases">
        <title>Update maize B73 reference genome by single molecule sequencing technologies.</title>
        <authorList>
            <consortium name="Maize Genome Sequencing Project"/>
            <person name="Ware D."/>
        </authorList>
    </citation>
    <scope>NUCLEOTIDE SEQUENCE</scope>
    <source>
        <tissue evidence="2">Seedling</tissue>
    </source>
</reference>
<dbReference type="EnsemblPlants" id="Zm00001eb421100_T002">
    <property type="protein sequence ID" value="Zm00001eb421100_P002"/>
    <property type="gene ID" value="Zm00001eb421100"/>
</dbReference>
<reference evidence="4" key="1">
    <citation type="journal article" date="2009" name="Science">
        <title>The B73 maize genome: complexity, diversity, and dynamics.</title>
        <authorList>
            <person name="Schnable P.S."/>
            <person name="Ware D."/>
            <person name="Fulton R.S."/>
            <person name="Stein J.C."/>
            <person name="Wei F."/>
            <person name="Pasternak S."/>
            <person name="Liang C."/>
            <person name="Zhang J."/>
            <person name="Fulton L."/>
            <person name="Graves T.A."/>
            <person name="Minx P."/>
            <person name="Reily A.D."/>
            <person name="Courtney L."/>
            <person name="Kruchowski S.S."/>
            <person name="Tomlinson C."/>
            <person name="Strong C."/>
            <person name="Delehaunty K."/>
            <person name="Fronick C."/>
            <person name="Courtney B."/>
            <person name="Rock S.M."/>
            <person name="Belter E."/>
            <person name="Du F."/>
            <person name="Kim K."/>
            <person name="Abbott R.M."/>
            <person name="Cotton M."/>
            <person name="Levy A."/>
            <person name="Marchetto P."/>
            <person name="Ochoa K."/>
            <person name="Jackson S.M."/>
            <person name="Gillam B."/>
            <person name="Chen W."/>
            <person name="Yan L."/>
            <person name="Higginbotham J."/>
            <person name="Cardenas M."/>
            <person name="Waligorski J."/>
            <person name="Applebaum E."/>
            <person name="Phelps L."/>
            <person name="Falcone J."/>
            <person name="Kanchi K."/>
            <person name="Thane T."/>
            <person name="Scimone A."/>
            <person name="Thane N."/>
            <person name="Henke J."/>
            <person name="Wang T."/>
            <person name="Ruppert J."/>
            <person name="Shah N."/>
            <person name="Rotter K."/>
            <person name="Hodges J."/>
            <person name="Ingenthron E."/>
            <person name="Cordes M."/>
            <person name="Kohlberg S."/>
            <person name="Sgro J."/>
            <person name="Delgado B."/>
            <person name="Mead K."/>
            <person name="Chinwalla A."/>
            <person name="Leonard S."/>
            <person name="Crouse K."/>
            <person name="Collura K."/>
            <person name="Kudrna D."/>
            <person name="Currie J."/>
            <person name="He R."/>
            <person name="Angelova A."/>
            <person name="Rajasekar S."/>
            <person name="Mueller T."/>
            <person name="Lomeli R."/>
            <person name="Scara G."/>
            <person name="Ko A."/>
            <person name="Delaney K."/>
            <person name="Wissotski M."/>
            <person name="Lopez G."/>
            <person name="Campos D."/>
            <person name="Braidotti M."/>
            <person name="Ashley E."/>
            <person name="Golser W."/>
            <person name="Kim H."/>
            <person name="Lee S."/>
            <person name="Lin J."/>
            <person name="Dujmic Z."/>
            <person name="Kim W."/>
            <person name="Talag J."/>
            <person name="Zuccolo A."/>
            <person name="Fan C."/>
            <person name="Sebastian A."/>
            <person name="Kramer M."/>
            <person name="Spiegel L."/>
            <person name="Nascimento L."/>
            <person name="Zutavern T."/>
            <person name="Miller B."/>
            <person name="Ambroise C."/>
            <person name="Muller S."/>
            <person name="Spooner W."/>
            <person name="Narechania A."/>
            <person name="Ren L."/>
            <person name="Wei S."/>
            <person name="Kumari S."/>
            <person name="Faga B."/>
            <person name="Levy M.J."/>
            <person name="McMahan L."/>
            <person name="Van Buren P."/>
            <person name="Vaughn M.W."/>
            <person name="Ying K."/>
            <person name="Yeh C.-T."/>
            <person name="Emrich S.J."/>
            <person name="Jia Y."/>
            <person name="Kalyanaraman A."/>
            <person name="Hsia A.-P."/>
            <person name="Barbazuk W.B."/>
            <person name="Baucom R.S."/>
            <person name="Brutnell T.P."/>
            <person name="Carpita N.C."/>
            <person name="Chaparro C."/>
            <person name="Chia J.-M."/>
            <person name="Deragon J.-M."/>
            <person name="Estill J.C."/>
            <person name="Fu Y."/>
            <person name="Jeddeloh J.A."/>
            <person name="Han Y."/>
            <person name="Lee H."/>
            <person name="Li P."/>
            <person name="Lisch D.R."/>
            <person name="Liu S."/>
            <person name="Liu Z."/>
            <person name="Nagel D.H."/>
            <person name="McCann M.C."/>
            <person name="SanMiguel P."/>
            <person name="Myers A.M."/>
            <person name="Nettleton D."/>
            <person name="Nguyen J."/>
            <person name="Penning B.W."/>
            <person name="Ponnala L."/>
            <person name="Schneider K.L."/>
            <person name="Schwartz D.C."/>
            <person name="Sharma A."/>
            <person name="Soderlund C."/>
            <person name="Springer N.M."/>
            <person name="Sun Q."/>
            <person name="Wang H."/>
            <person name="Waterman M."/>
            <person name="Westerman R."/>
            <person name="Wolfgruber T.K."/>
            <person name="Yang L."/>
            <person name="Yu Y."/>
            <person name="Zhang L."/>
            <person name="Zhou S."/>
            <person name="Zhu Q."/>
            <person name="Bennetzen J.L."/>
            <person name="Dawe R.K."/>
            <person name="Jiang J."/>
            <person name="Jiang N."/>
            <person name="Presting G.G."/>
            <person name="Wessler S.R."/>
            <person name="Aluru S."/>
            <person name="Martienssen R.A."/>
            <person name="Clifton S.W."/>
            <person name="McCombie W.R."/>
            <person name="Wing R.A."/>
            <person name="Wilson R.K."/>
        </authorList>
    </citation>
    <scope>NUCLEOTIDE SEQUENCE [LARGE SCALE GENOMIC DNA]</scope>
    <source>
        <strain evidence="4">cv. B73</strain>
    </source>
</reference>
<feature type="region of interest" description="Disordered" evidence="1">
    <location>
        <begin position="131"/>
        <end position="152"/>
    </location>
</feature>
<protein>
    <submittedName>
        <fullName evidence="2">B3 domain-containing protein</fullName>
    </submittedName>
</protein>
<sequence length="152" mass="15438">MSTSRSKCVMIEHSKSFGAWLWLHAGGPQVAGAVPPGDDGAGDGDVARAVLGDAVHGGAADPAPGGRVAGLRAGQRTEARRRVRLRAGGRQGGARGVQGAGAPRRHPRGDPGAGRRVHLVQPNPHRLASSLLTSSASMYPPVRPSATVTAPA</sequence>
<evidence type="ECO:0000256" key="1">
    <source>
        <dbReference type="SAM" id="MobiDB-lite"/>
    </source>
</evidence>
<dbReference type="AlphaFoldDB" id="A0A1D6J5M2"/>
<reference evidence="3" key="4">
    <citation type="submission" date="2021-05" db="UniProtKB">
        <authorList>
            <consortium name="EnsemblPlants"/>
        </authorList>
    </citation>
    <scope>IDENTIFICATION</scope>
    <source>
        <strain evidence="3">cv. B73</strain>
    </source>
</reference>
<feature type="compositionally biased region" description="Gly residues" evidence="1">
    <location>
        <begin position="89"/>
        <end position="99"/>
    </location>
</feature>
<feature type="region of interest" description="Disordered" evidence="1">
    <location>
        <begin position="57"/>
        <end position="118"/>
    </location>
</feature>